<keyword evidence="6" id="KW-0449">Lipoprotein</keyword>
<evidence type="ECO:0000256" key="5">
    <source>
        <dbReference type="ARBA" id="ARBA00023237"/>
    </source>
</evidence>
<keyword evidence="5" id="KW-0998">Cell outer membrane</keyword>
<feature type="region of interest" description="Disordered" evidence="7">
    <location>
        <begin position="27"/>
        <end position="90"/>
    </location>
</feature>
<comment type="caution">
    <text evidence="8">The sequence shown here is derived from an EMBL/GenBank/DDBJ whole genome shotgun (WGS) entry which is preliminary data.</text>
</comment>
<keyword evidence="2" id="KW-0732">Signal</keyword>
<comment type="subcellular location">
    <subcellularLocation>
        <location evidence="1">Cell outer membrane</location>
        <topology evidence="1">Lipid-anchor</topology>
    </subcellularLocation>
</comment>
<reference evidence="8 9" key="1">
    <citation type="submission" date="2015-07" db="EMBL/GenBank/DDBJ databases">
        <title>Draft genome sequence of the Amantichitinum ursilacus IGB-41, a new chitin-degrading bacterium.</title>
        <authorList>
            <person name="Kirstahler P."/>
            <person name="Guenther M."/>
            <person name="Grumaz C."/>
            <person name="Rupp S."/>
            <person name="Zibek S."/>
            <person name="Sohn K."/>
        </authorList>
    </citation>
    <scope>NUCLEOTIDE SEQUENCE [LARGE SCALE GENOMIC DNA]</scope>
    <source>
        <strain evidence="8 9">IGB-41</strain>
    </source>
</reference>
<dbReference type="InterPro" id="IPR032831">
    <property type="entry name" value="LptM_cons"/>
</dbReference>
<evidence type="ECO:0000256" key="7">
    <source>
        <dbReference type="SAM" id="MobiDB-lite"/>
    </source>
</evidence>
<dbReference type="RefSeq" id="WP_053936314.1">
    <property type="nucleotide sequence ID" value="NZ_LAQT01000002.1"/>
</dbReference>
<evidence type="ECO:0000256" key="3">
    <source>
        <dbReference type="ARBA" id="ARBA00023136"/>
    </source>
</evidence>
<evidence type="ECO:0000256" key="6">
    <source>
        <dbReference type="ARBA" id="ARBA00023288"/>
    </source>
</evidence>
<dbReference type="OrthoDB" id="8612217at2"/>
<feature type="compositionally biased region" description="Low complexity" evidence="7">
    <location>
        <begin position="42"/>
        <end position="58"/>
    </location>
</feature>
<evidence type="ECO:0000256" key="4">
    <source>
        <dbReference type="ARBA" id="ARBA00023139"/>
    </source>
</evidence>
<name>A0A0N0GQB2_9NEIS</name>
<keyword evidence="4" id="KW-0564">Palmitate</keyword>
<dbReference type="STRING" id="857265.WG78_03075"/>
<gene>
    <name evidence="8" type="ORF">WG78_03075</name>
</gene>
<keyword evidence="9" id="KW-1185">Reference proteome</keyword>
<evidence type="ECO:0000256" key="2">
    <source>
        <dbReference type="ARBA" id="ARBA00022729"/>
    </source>
</evidence>
<organism evidence="8 9">
    <name type="scientific">Amantichitinum ursilacus</name>
    <dbReference type="NCBI Taxonomy" id="857265"/>
    <lineage>
        <taxon>Bacteria</taxon>
        <taxon>Pseudomonadati</taxon>
        <taxon>Pseudomonadota</taxon>
        <taxon>Betaproteobacteria</taxon>
        <taxon>Neisseriales</taxon>
        <taxon>Chitinibacteraceae</taxon>
        <taxon>Amantichitinum</taxon>
    </lineage>
</organism>
<protein>
    <recommendedName>
        <fullName evidence="10">Lipoprotein</fullName>
    </recommendedName>
</protein>
<evidence type="ECO:0000313" key="8">
    <source>
        <dbReference type="EMBL" id="KPC54523.1"/>
    </source>
</evidence>
<evidence type="ECO:0000256" key="1">
    <source>
        <dbReference type="ARBA" id="ARBA00004459"/>
    </source>
</evidence>
<evidence type="ECO:0008006" key="10">
    <source>
        <dbReference type="Google" id="ProtNLM"/>
    </source>
</evidence>
<sequence length="90" mass="9126">MRVFVSLFAVIALGACGFKGNLYLPQQQSKPSSTGVLHRVGKASGAASAPVASAPRSKGTPDAPFSPTPYSQQPGSAADASAVVVEPLRD</sequence>
<proteinExistence type="predicted"/>
<keyword evidence="3" id="KW-0472">Membrane</keyword>
<dbReference type="EMBL" id="LAQT01000002">
    <property type="protein sequence ID" value="KPC54523.1"/>
    <property type="molecule type" value="Genomic_DNA"/>
</dbReference>
<evidence type="ECO:0000313" key="9">
    <source>
        <dbReference type="Proteomes" id="UP000037939"/>
    </source>
</evidence>
<dbReference type="AlphaFoldDB" id="A0A0N0GQB2"/>
<dbReference type="PROSITE" id="PS51257">
    <property type="entry name" value="PROKAR_LIPOPROTEIN"/>
    <property type="match status" value="1"/>
</dbReference>
<dbReference type="NCBIfam" id="NF047847">
    <property type="entry name" value="SS_mature_LptM"/>
    <property type="match status" value="1"/>
</dbReference>
<dbReference type="Proteomes" id="UP000037939">
    <property type="component" value="Unassembled WGS sequence"/>
</dbReference>
<accession>A0A0N0GQB2</accession>